<feature type="transmembrane region" description="Helical" evidence="1">
    <location>
        <begin position="150"/>
        <end position="173"/>
    </location>
</feature>
<organism evidence="2 3">
    <name type="scientific">Ktedonobacter racemifer DSM 44963</name>
    <dbReference type="NCBI Taxonomy" id="485913"/>
    <lineage>
        <taxon>Bacteria</taxon>
        <taxon>Bacillati</taxon>
        <taxon>Chloroflexota</taxon>
        <taxon>Ktedonobacteria</taxon>
        <taxon>Ktedonobacterales</taxon>
        <taxon>Ktedonobacteraceae</taxon>
        <taxon>Ktedonobacter</taxon>
    </lineage>
</organism>
<protein>
    <submittedName>
        <fullName evidence="2">Uncharacterized protein</fullName>
    </submittedName>
</protein>
<dbReference type="InParanoid" id="D6TZM5"/>
<feature type="transmembrane region" description="Helical" evidence="1">
    <location>
        <begin position="122"/>
        <end position="144"/>
    </location>
</feature>
<keyword evidence="3" id="KW-1185">Reference proteome</keyword>
<keyword evidence="1" id="KW-0472">Membrane</keyword>
<dbReference type="STRING" id="485913.Krac_2789"/>
<name>D6TZM5_KTERA</name>
<feature type="transmembrane region" description="Helical" evidence="1">
    <location>
        <begin position="48"/>
        <end position="69"/>
    </location>
</feature>
<feature type="transmembrane region" description="Helical" evidence="1">
    <location>
        <begin position="12"/>
        <end position="36"/>
    </location>
</feature>
<proteinExistence type="predicted"/>
<sequence>MLRGYDPVREISQWNLVVSLLWAETVPVGVALFPLYNNLFFIEFNLTVFIALSVLVFVCGLASPCSSFIRSRREKRERKALRQAALKENGFLLAPIQPRALSELSLPLHIEREVKSVSLIKPAIGGVIFIFALSMSYTAVVYGFSMLPFYLLMVAFLFGPGTVLGIPGIFRVVQPWMLKRYLYPSLSIDEDGITAHYGRQAITMRWRDVRYFGLTSSAMFEKALTTNGAFNREVYELCDGENIICWLAASFLEHDSLLRSGRVAFSDRDRQTEPLASLIVAKTGLPLYDLRLPAQKRARERAMKLAMRGRYGQR</sequence>
<dbReference type="AlphaFoldDB" id="D6TZM5"/>
<gene>
    <name evidence="2" type="ORF">Krac_2789</name>
</gene>
<evidence type="ECO:0000313" key="3">
    <source>
        <dbReference type="Proteomes" id="UP000004508"/>
    </source>
</evidence>
<dbReference type="EMBL" id="ADVG01000004">
    <property type="protein sequence ID" value="EFH82015.1"/>
    <property type="molecule type" value="Genomic_DNA"/>
</dbReference>
<keyword evidence="1" id="KW-1133">Transmembrane helix</keyword>
<evidence type="ECO:0000313" key="2">
    <source>
        <dbReference type="EMBL" id="EFH82015.1"/>
    </source>
</evidence>
<evidence type="ECO:0000256" key="1">
    <source>
        <dbReference type="SAM" id="Phobius"/>
    </source>
</evidence>
<comment type="caution">
    <text evidence="2">The sequence shown here is derived from an EMBL/GenBank/DDBJ whole genome shotgun (WGS) entry which is preliminary data.</text>
</comment>
<keyword evidence="1" id="KW-0812">Transmembrane</keyword>
<accession>D6TZM5</accession>
<dbReference type="Proteomes" id="UP000004508">
    <property type="component" value="Unassembled WGS sequence"/>
</dbReference>
<reference evidence="2 3" key="1">
    <citation type="journal article" date="2011" name="Stand. Genomic Sci.">
        <title>Non-contiguous finished genome sequence and contextual data of the filamentous soil bacterium Ktedonobacter racemifer type strain (SOSP1-21).</title>
        <authorList>
            <person name="Chang Y.J."/>
            <person name="Land M."/>
            <person name="Hauser L."/>
            <person name="Chertkov O."/>
            <person name="Del Rio T.G."/>
            <person name="Nolan M."/>
            <person name="Copeland A."/>
            <person name="Tice H."/>
            <person name="Cheng J.F."/>
            <person name="Lucas S."/>
            <person name="Han C."/>
            <person name="Goodwin L."/>
            <person name="Pitluck S."/>
            <person name="Ivanova N."/>
            <person name="Ovchinikova G."/>
            <person name="Pati A."/>
            <person name="Chen A."/>
            <person name="Palaniappan K."/>
            <person name="Mavromatis K."/>
            <person name="Liolios K."/>
            <person name="Brettin T."/>
            <person name="Fiebig A."/>
            <person name="Rohde M."/>
            <person name="Abt B."/>
            <person name="Goker M."/>
            <person name="Detter J.C."/>
            <person name="Woyke T."/>
            <person name="Bristow J."/>
            <person name="Eisen J.A."/>
            <person name="Markowitz V."/>
            <person name="Hugenholtz P."/>
            <person name="Kyrpides N.C."/>
            <person name="Klenk H.P."/>
            <person name="Lapidus A."/>
        </authorList>
    </citation>
    <scope>NUCLEOTIDE SEQUENCE [LARGE SCALE GENOMIC DNA]</scope>
    <source>
        <strain evidence="3">DSM 44963</strain>
    </source>
</reference>